<reference evidence="1" key="1">
    <citation type="submission" date="2014-12" db="EMBL/GenBank/DDBJ databases">
        <title>Insight into the proteome of Arion vulgaris.</title>
        <authorList>
            <person name="Aradska J."/>
            <person name="Bulat T."/>
            <person name="Smidak R."/>
            <person name="Sarate P."/>
            <person name="Gangsoo J."/>
            <person name="Sialana F."/>
            <person name="Bilban M."/>
            <person name="Lubec G."/>
        </authorList>
    </citation>
    <scope>NUCLEOTIDE SEQUENCE</scope>
    <source>
        <tissue evidence="1">Skin</tissue>
    </source>
</reference>
<gene>
    <name evidence="1" type="primary">ORF63208</name>
</gene>
<organism evidence="1">
    <name type="scientific">Arion vulgaris</name>
    <dbReference type="NCBI Taxonomy" id="1028688"/>
    <lineage>
        <taxon>Eukaryota</taxon>
        <taxon>Metazoa</taxon>
        <taxon>Spiralia</taxon>
        <taxon>Lophotrochozoa</taxon>
        <taxon>Mollusca</taxon>
        <taxon>Gastropoda</taxon>
        <taxon>Heterobranchia</taxon>
        <taxon>Euthyneura</taxon>
        <taxon>Panpulmonata</taxon>
        <taxon>Eupulmonata</taxon>
        <taxon>Stylommatophora</taxon>
        <taxon>Helicina</taxon>
        <taxon>Arionoidea</taxon>
        <taxon>Arionidae</taxon>
        <taxon>Arion</taxon>
    </lineage>
</organism>
<sequence length="77" mass="7952">MTFPSVYYHSDSSTANFCSLACDPGYMRGVGPGQPVDRDTVAQSQGIQAYLKGTQVQISMGTTVTGVAAGLSKQGCG</sequence>
<name>A0A0B6ZIK9_9EUPU</name>
<accession>A0A0B6ZIK9</accession>
<protein>
    <submittedName>
        <fullName evidence="1">Uncharacterized protein</fullName>
    </submittedName>
</protein>
<proteinExistence type="predicted"/>
<dbReference type="EMBL" id="HACG01020725">
    <property type="protein sequence ID" value="CEK67590.1"/>
    <property type="molecule type" value="Transcribed_RNA"/>
</dbReference>
<evidence type="ECO:0000313" key="1">
    <source>
        <dbReference type="EMBL" id="CEK67590.1"/>
    </source>
</evidence>
<dbReference type="AlphaFoldDB" id="A0A0B6ZIK9"/>